<name>A0ACC2N8B0_9HYME</name>
<organism evidence="1 2">
    <name type="scientific">Eretmocerus hayati</name>
    <dbReference type="NCBI Taxonomy" id="131215"/>
    <lineage>
        <taxon>Eukaryota</taxon>
        <taxon>Metazoa</taxon>
        <taxon>Ecdysozoa</taxon>
        <taxon>Arthropoda</taxon>
        <taxon>Hexapoda</taxon>
        <taxon>Insecta</taxon>
        <taxon>Pterygota</taxon>
        <taxon>Neoptera</taxon>
        <taxon>Endopterygota</taxon>
        <taxon>Hymenoptera</taxon>
        <taxon>Apocrita</taxon>
        <taxon>Proctotrupomorpha</taxon>
        <taxon>Chalcidoidea</taxon>
        <taxon>Aphelinidae</taxon>
        <taxon>Aphelininae</taxon>
        <taxon>Eretmocerus</taxon>
    </lineage>
</organism>
<comment type="caution">
    <text evidence="1">The sequence shown here is derived from an EMBL/GenBank/DDBJ whole genome shotgun (WGS) entry which is preliminary data.</text>
</comment>
<reference evidence="1" key="1">
    <citation type="submission" date="2023-04" db="EMBL/GenBank/DDBJ databases">
        <title>A chromosome-level genome assembly of the parasitoid wasp Eretmocerus hayati.</title>
        <authorList>
            <person name="Zhong Y."/>
            <person name="Liu S."/>
            <person name="Liu Y."/>
        </authorList>
    </citation>
    <scope>NUCLEOTIDE SEQUENCE</scope>
    <source>
        <strain evidence="1">ZJU_SS_LIU_2023</strain>
    </source>
</reference>
<dbReference type="EMBL" id="CM056744">
    <property type="protein sequence ID" value="KAJ8667289.1"/>
    <property type="molecule type" value="Genomic_DNA"/>
</dbReference>
<evidence type="ECO:0000313" key="2">
    <source>
        <dbReference type="Proteomes" id="UP001239111"/>
    </source>
</evidence>
<keyword evidence="2" id="KW-1185">Reference proteome</keyword>
<accession>A0ACC2N8B0</accession>
<dbReference type="Proteomes" id="UP001239111">
    <property type="component" value="Chromosome 4"/>
</dbReference>
<protein>
    <submittedName>
        <fullName evidence="1">Uncharacterized protein</fullName>
    </submittedName>
</protein>
<gene>
    <name evidence="1" type="ORF">QAD02_008951</name>
</gene>
<evidence type="ECO:0000313" key="1">
    <source>
        <dbReference type="EMBL" id="KAJ8667289.1"/>
    </source>
</evidence>
<proteinExistence type="predicted"/>
<sequence>MTKFTFSVFDSSVKYPHGIIYGQTRHLGSFDQCYRIRTEVRNKTGGLEEIRGKYCLVDYKYQQKDAPKTIPSELKLDFDLNDSVWQAIKDNGDLRRIQRHVLQMALCVPATCDVVDIQRSLQETFDEFAENNDLVIEVKADEKNCQTSTEQRRISAGGIIYCLMLSTIVIFLIMGTVYETSLKKSNEKQEKSVNQLLLCFSIRRNLQKLLEVDYKHPGLDTIHVFRFFSMCLVIFGHRGLQFYLNPVVNGYDLEKTFDEPLHILLHNGPILVDGFLAVGGLLTCYGLLHRLDKMKHINFFTAILSRFWRLTPVYFFIVLFHAYILPHVGSGPLWSSIIDQQADNCASTWWAHLLYLNTYRTMDRLCIFQSWYLSVDFHCYVLSIFLIHEFWKRPRWIGYSLLTLVTFISVLIPFVITFKNRLQPLFLGFPRTLTSLSMDTYFRDYYVKTHLRASAYFIGVLVGAVLYDYRNSTWKISRRYSKVLFVLLLCSLCTGTQALAYSYLNPYSNHSRIKMALYAGLHRSLFALGVCSVVILISMSEGLDSHREFLTPAWVQPLSRLTYSTFLSHNIVQTYQAATTRSAQTFSMHSLLWNLVPDIISSFLIAFVIVITIELPFKRLHEHFFSKKEHYERTSIEK</sequence>